<dbReference type="UniPathway" id="UPA00034">
    <property type="reaction ID" value="UER00026"/>
</dbReference>
<evidence type="ECO:0000256" key="10">
    <source>
        <dbReference type="ARBA" id="ARBA00023154"/>
    </source>
</evidence>
<evidence type="ECO:0000256" key="13">
    <source>
        <dbReference type="PIRSR" id="PIRSR025648-1"/>
    </source>
</evidence>
<feature type="domain" description="Gfo/Idh/MocA-like oxidoreductase N-terminal" evidence="14">
    <location>
        <begin position="6"/>
        <end position="88"/>
    </location>
</feature>
<name>Q3A0T5_SYNC1</name>
<dbReference type="GO" id="GO:0009089">
    <property type="term" value="P:lysine biosynthetic process via diaminopimelate"/>
    <property type="evidence" value="ECO:0007669"/>
    <property type="project" value="UniProtKB-UniRule"/>
</dbReference>
<keyword evidence="8 12" id="KW-0220">Diaminopimelate biosynthesis</keyword>
<evidence type="ECO:0000256" key="8">
    <source>
        <dbReference type="ARBA" id="ARBA00022915"/>
    </source>
</evidence>
<proteinExistence type="inferred from homology"/>
<feature type="domain" description="Meso-diaminopimelate D-dehydrogenase C-terminal" evidence="15">
    <location>
        <begin position="124"/>
        <end position="172"/>
    </location>
</feature>
<keyword evidence="17" id="KW-1185">Reference proteome</keyword>
<protein>
    <recommendedName>
        <fullName evidence="5 12">Meso-diaminopimelate D-dehydrogenase</fullName>
        <shortName evidence="12">DAPDH</shortName>
        <shortName evidence="12">Meso-DAP dehydrogenase</shortName>
        <ecNumber evidence="4 12">1.4.1.16</ecNumber>
    </recommendedName>
</protein>
<dbReference type="eggNOG" id="COG1748">
    <property type="taxonomic scope" value="Bacteria"/>
</dbReference>
<evidence type="ECO:0000256" key="9">
    <source>
        <dbReference type="ARBA" id="ARBA00023002"/>
    </source>
</evidence>
<feature type="binding site" evidence="13">
    <location>
        <position position="185"/>
    </location>
    <ligand>
        <name>substrate</name>
    </ligand>
</feature>
<dbReference type="Proteomes" id="UP000002534">
    <property type="component" value="Chromosome"/>
</dbReference>
<evidence type="ECO:0000256" key="12">
    <source>
        <dbReference type="PIRNR" id="PIRNR025648"/>
    </source>
</evidence>
<feature type="binding site" evidence="13">
    <location>
        <position position="231"/>
    </location>
    <ligand>
        <name>substrate</name>
    </ligand>
</feature>
<dbReference type="EC" id="1.4.1.16" evidence="4 12"/>
<dbReference type="SUPFAM" id="SSF55347">
    <property type="entry name" value="Glyceraldehyde-3-phosphate dehydrogenase-like, C-terminal domain"/>
    <property type="match status" value="1"/>
</dbReference>
<dbReference type="GO" id="GO:0047850">
    <property type="term" value="F:diaminopimelate dehydrogenase activity"/>
    <property type="evidence" value="ECO:0007669"/>
    <property type="project" value="UniProtKB-UniRule"/>
</dbReference>
<dbReference type="EMBL" id="CP000142">
    <property type="protein sequence ID" value="ABA90022.1"/>
    <property type="molecule type" value="Genomic_DNA"/>
</dbReference>
<dbReference type="Pfam" id="PF16654">
    <property type="entry name" value="DAPDH_C"/>
    <property type="match status" value="1"/>
</dbReference>
<dbReference type="HOGENOM" id="CLU_055796_1_0_7"/>
<evidence type="ECO:0000256" key="1">
    <source>
        <dbReference type="ARBA" id="ARBA00004896"/>
    </source>
</evidence>
<accession>Q3A0T5</accession>
<dbReference type="RefSeq" id="WP_011342567.1">
    <property type="nucleotide sequence ID" value="NC_007498.2"/>
</dbReference>
<evidence type="ECO:0000256" key="4">
    <source>
        <dbReference type="ARBA" id="ARBA00012080"/>
    </source>
</evidence>
<evidence type="ECO:0000259" key="15">
    <source>
        <dbReference type="Pfam" id="PF16654"/>
    </source>
</evidence>
<evidence type="ECO:0000256" key="7">
    <source>
        <dbReference type="ARBA" id="ARBA00022857"/>
    </source>
</evidence>
<keyword evidence="9 12" id="KW-0560">Oxidoreductase</keyword>
<keyword evidence="6 12" id="KW-0028">Amino-acid biosynthesis</keyword>
<sequence length="303" mass="33394">MEKRKKLAIVGCGALGQACGRAIAATDDLVLAGFVRRPQKVGKKLPKPFREIPTAEHISELGHVDAALVCTPTPTVREIVIGLLQHHIPAVECATLHGEDFVNHKREIDRMADHFETPAIVGAGWDPGALSLLRNLFAVVTPKGHTETSWHPGISLHHSTVAGNIPGVKKALTAEFRRPGGAMQRYVYIEVEQEADFEQVANAIRNDPLYLTEQTEVFQVDSVEELENEGHGVLLERRGIAAGADRQHLLLEARYREVAMAAQVMVAAARALKRKGHRAYSLFDLPPRALWGLLADYAEKQWI</sequence>
<reference evidence="17" key="1">
    <citation type="submission" date="2005-10" db="EMBL/GenBank/DDBJ databases">
        <title>Complete sequence of Pelobacter carbinolicus DSM 2380.</title>
        <authorList>
            <person name="Copeland A."/>
            <person name="Lucas S."/>
            <person name="Lapidus A."/>
            <person name="Barry K."/>
            <person name="Detter J.C."/>
            <person name="Glavina T."/>
            <person name="Hammon N."/>
            <person name="Israni S."/>
            <person name="Pitluck S."/>
            <person name="Chertkov O."/>
            <person name="Schmutz J."/>
            <person name="Larimer F."/>
            <person name="Land M."/>
            <person name="Kyrpides N."/>
            <person name="Ivanova N."/>
            <person name="Richardson P."/>
        </authorList>
    </citation>
    <scope>NUCLEOTIDE SEQUENCE [LARGE SCALE GENOMIC DNA]</scope>
    <source>
        <strain evidence="17">DSM 2380 / NBRC 103641 / GraBd1</strain>
    </source>
</reference>
<evidence type="ECO:0000256" key="3">
    <source>
        <dbReference type="ARBA" id="ARBA00011738"/>
    </source>
</evidence>
<dbReference type="PROSITE" id="PS51257">
    <property type="entry name" value="PROKAR_LIPOPROTEIN"/>
    <property type="match status" value="1"/>
</dbReference>
<comment type="similarity">
    <text evidence="2 12">Belongs to the diaminopimelate dehydrogenase family.</text>
</comment>
<dbReference type="Gene3D" id="3.30.360.10">
    <property type="entry name" value="Dihydrodipicolinate Reductase, domain 2"/>
    <property type="match status" value="1"/>
</dbReference>
<dbReference type="GO" id="GO:0000166">
    <property type="term" value="F:nucleotide binding"/>
    <property type="evidence" value="ECO:0007669"/>
    <property type="project" value="UniProtKB-KW"/>
</dbReference>
<dbReference type="GO" id="GO:0019877">
    <property type="term" value="P:diaminopimelate biosynthetic process"/>
    <property type="evidence" value="ECO:0007669"/>
    <property type="project" value="UniProtKB-UniRule"/>
</dbReference>
<evidence type="ECO:0000256" key="6">
    <source>
        <dbReference type="ARBA" id="ARBA00022605"/>
    </source>
</evidence>
<dbReference type="AlphaFoldDB" id="Q3A0T5"/>
<dbReference type="Gene3D" id="3.40.50.720">
    <property type="entry name" value="NAD(P)-binding Rossmann-like Domain"/>
    <property type="match status" value="1"/>
</dbReference>
<keyword evidence="10 12" id="KW-0457">Lysine biosynthesis</keyword>
<dbReference type="STRING" id="338963.Pcar_2787"/>
<reference evidence="16 17" key="2">
    <citation type="journal article" date="2012" name="BMC Genomics">
        <title>The genome of Pelobacter carbinolicus reveals surprising metabolic capabilities and physiological features.</title>
        <authorList>
            <person name="Aklujkar M."/>
            <person name="Haveman S.A."/>
            <person name="Didonato R.Jr."/>
            <person name="Chertkov O."/>
            <person name="Han C.S."/>
            <person name="Land M.L."/>
            <person name="Brown P."/>
            <person name="Lovley D.R."/>
        </authorList>
    </citation>
    <scope>NUCLEOTIDE SEQUENCE [LARGE SCALE GENOMIC DNA]</scope>
    <source>
        <strain evidence="17">DSM 2380 / NBRC 103641 / GraBd1</strain>
    </source>
</reference>
<evidence type="ECO:0000256" key="11">
    <source>
        <dbReference type="ARBA" id="ARBA00052023"/>
    </source>
</evidence>
<comment type="subunit">
    <text evidence="3 12">Homodimer.</text>
</comment>
<evidence type="ECO:0000256" key="2">
    <source>
        <dbReference type="ARBA" id="ARBA00007442"/>
    </source>
</evidence>
<dbReference type="OrthoDB" id="9774191at2"/>
<comment type="pathway">
    <text evidence="1 12">Amino-acid biosynthesis; L-lysine biosynthesis via DAP pathway; DL-2,6-diaminopimelate from (S)-tetrahydrodipicolinate: step 1/1.</text>
</comment>
<dbReference type="CDD" id="cd02270">
    <property type="entry name" value="meso-DAPDH_N"/>
    <property type="match status" value="1"/>
</dbReference>
<dbReference type="InterPro" id="IPR010190">
    <property type="entry name" value="Diaminopimelate_DH_Ddh"/>
</dbReference>
<dbReference type="Pfam" id="PF01408">
    <property type="entry name" value="GFO_IDH_MocA"/>
    <property type="match status" value="1"/>
</dbReference>
<evidence type="ECO:0000259" key="14">
    <source>
        <dbReference type="Pfam" id="PF01408"/>
    </source>
</evidence>
<comment type="catalytic activity">
    <reaction evidence="11 12">
        <text>meso-2,6-diaminopimelate + NADP(+) + H2O = (S)-2-amino-6-oxoheptanedioate + NH4(+) + NADPH + H(+)</text>
        <dbReference type="Rhea" id="RHEA:13561"/>
        <dbReference type="ChEBI" id="CHEBI:15377"/>
        <dbReference type="ChEBI" id="CHEBI:15378"/>
        <dbReference type="ChEBI" id="CHEBI:28938"/>
        <dbReference type="ChEBI" id="CHEBI:57783"/>
        <dbReference type="ChEBI" id="CHEBI:57791"/>
        <dbReference type="ChEBI" id="CHEBI:58349"/>
        <dbReference type="ChEBI" id="CHEBI:58556"/>
        <dbReference type="EC" id="1.4.1.16"/>
    </reaction>
</comment>
<evidence type="ECO:0000313" key="16">
    <source>
        <dbReference type="EMBL" id="ABA90022.1"/>
    </source>
</evidence>
<keyword evidence="13" id="KW-0547">Nucleotide-binding</keyword>
<evidence type="ECO:0000256" key="5">
    <source>
        <dbReference type="ARBA" id="ARBA00021654"/>
    </source>
</evidence>
<comment type="function">
    <text evidence="12">Catalyzes the reversible NADPH-dependent reductive amination of L-2-amino-6-oxopimelate, the acyclic form of L-tetrahydrodipicolinate, to generate the meso compound, D,L-2,6-diaminopimelate.</text>
</comment>
<dbReference type="InterPro" id="IPR000683">
    <property type="entry name" value="Gfo/Idh/MocA-like_OxRdtase_N"/>
</dbReference>
<feature type="binding site" evidence="13">
    <location>
        <begin position="123"/>
        <end position="127"/>
    </location>
    <ligand>
        <name>NADP(+)</name>
        <dbReference type="ChEBI" id="CHEBI:58349"/>
    </ligand>
</feature>
<dbReference type="InterPro" id="IPR032094">
    <property type="entry name" value="Meso-DAP_DH_C"/>
</dbReference>
<keyword evidence="7 12" id="KW-0521">NADP</keyword>
<organism evidence="16 17">
    <name type="scientific">Syntrophotalea carbinolica (strain DSM 2380 / NBRC 103641 / GraBd1)</name>
    <name type="common">Pelobacter carbinolicus</name>
    <dbReference type="NCBI Taxonomy" id="338963"/>
    <lineage>
        <taxon>Bacteria</taxon>
        <taxon>Pseudomonadati</taxon>
        <taxon>Thermodesulfobacteriota</taxon>
        <taxon>Desulfuromonadia</taxon>
        <taxon>Desulfuromonadales</taxon>
        <taxon>Syntrophotaleaceae</taxon>
        <taxon>Syntrophotalea</taxon>
    </lineage>
</organism>
<dbReference type="InterPro" id="IPR036291">
    <property type="entry name" value="NAD(P)-bd_dom_sf"/>
</dbReference>
<feature type="binding site" evidence="13">
    <location>
        <position position="150"/>
    </location>
    <ligand>
        <name>substrate</name>
    </ligand>
</feature>
<dbReference type="KEGG" id="pca:Pcar_2787"/>
<dbReference type="SUPFAM" id="SSF51735">
    <property type="entry name" value="NAD(P)-binding Rossmann-fold domains"/>
    <property type="match status" value="1"/>
</dbReference>
<evidence type="ECO:0000313" key="17">
    <source>
        <dbReference type="Proteomes" id="UP000002534"/>
    </source>
</evidence>
<gene>
    <name evidence="16" type="ordered locus">Pcar_2787</name>
</gene>
<dbReference type="PIRSF" id="PIRSF025648">
    <property type="entry name" value="DDH"/>
    <property type="match status" value="1"/>
</dbReference>